<gene>
    <name evidence="10" type="primary">folP</name>
    <name evidence="10" type="ORF">FW778_21780</name>
</gene>
<reference evidence="10 11" key="1">
    <citation type="submission" date="2019-09" db="EMBL/GenBank/DDBJ databases">
        <title>Draft genome sequence of Ginsengibacter sp. BR5-29.</title>
        <authorList>
            <person name="Im W.-T."/>
        </authorList>
    </citation>
    <scope>NUCLEOTIDE SEQUENCE [LARGE SCALE GENOMIC DNA]</scope>
    <source>
        <strain evidence="10 11">BR5-29</strain>
    </source>
</reference>
<keyword evidence="8" id="KW-0289">Folate biosynthesis</keyword>
<keyword evidence="11" id="KW-1185">Reference proteome</keyword>
<comment type="caution">
    <text evidence="10">The sequence shown here is derived from an EMBL/GenBank/DDBJ whole genome shotgun (WGS) entry which is preliminary data.</text>
</comment>
<comment type="pathway">
    <text evidence="3">Cofactor biosynthesis; tetrahydrofolate biosynthesis; 7,8-dihydrofolate from 2-amino-4-hydroxy-6-hydroxymethyl-7,8-dihydropteridine diphosphate and 4-aminobenzoate: step 1/2.</text>
</comment>
<proteinExistence type="predicted"/>
<evidence type="ECO:0000313" key="11">
    <source>
        <dbReference type="Proteomes" id="UP000326903"/>
    </source>
</evidence>
<evidence type="ECO:0000256" key="4">
    <source>
        <dbReference type="ARBA" id="ARBA00012458"/>
    </source>
</evidence>
<dbReference type="RefSeq" id="WP_150417015.1">
    <property type="nucleotide sequence ID" value="NZ_VYQF01000013.1"/>
</dbReference>
<dbReference type="PROSITE" id="PS50972">
    <property type="entry name" value="PTERIN_BINDING"/>
    <property type="match status" value="1"/>
</dbReference>
<dbReference type="PANTHER" id="PTHR20941:SF1">
    <property type="entry name" value="FOLIC ACID SYNTHESIS PROTEIN FOL1"/>
    <property type="match status" value="1"/>
</dbReference>
<dbReference type="InterPro" id="IPR006390">
    <property type="entry name" value="DHP_synth_dom"/>
</dbReference>
<accession>A0A5J5IE14</accession>
<evidence type="ECO:0000259" key="9">
    <source>
        <dbReference type="PROSITE" id="PS50972"/>
    </source>
</evidence>
<dbReference type="PANTHER" id="PTHR20941">
    <property type="entry name" value="FOLATE SYNTHESIS PROTEINS"/>
    <property type="match status" value="1"/>
</dbReference>
<comment type="cofactor">
    <cofactor evidence="2">
        <name>Mg(2+)</name>
        <dbReference type="ChEBI" id="CHEBI:18420"/>
    </cofactor>
</comment>
<dbReference type="InterPro" id="IPR045031">
    <property type="entry name" value="DHP_synth-like"/>
</dbReference>
<dbReference type="Proteomes" id="UP000326903">
    <property type="component" value="Unassembled WGS sequence"/>
</dbReference>
<dbReference type="GO" id="GO:0005829">
    <property type="term" value="C:cytosol"/>
    <property type="evidence" value="ECO:0007669"/>
    <property type="project" value="TreeGrafter"/>
</dbReference>
<evidence type="ECO:0000256" key="2">
    <source>
        <dbReference type="ARBA" id="ARBA00001946"/>
    </source>
</evidence>
<dbReference type="CDD" id="cd00739">
    <property type="entry name" value="DHPS"/>
    <property type="match status" value="1"/>
</dbReference>
<dbReference type="SUPFAM" id="SSF51717">
    <property type="entry name" value="Dihydropteroate synthetase-like"/>
    <property type="match status" value="1"/>
</dbReference>
<comment type="catalytic activity">
    <reaction evidence="1">
        <text>(7,8-dihydropterin-6-yl)methyl diphosphate + 4-aminobenzoate = 7,8-dihydropteroate + diphosphate</text>
        <dbReference type="Rhea" id="RHEA:19949"/>
        <dbReference type="ChEBI" id="CHEBI:17836"/>
        <dbReference type="ChEBI" id="CHEBI:17839"/>
        <dbReference type="ChEBI" id="CHEBI:33019"/>
        <dbReference type="ChEBI" id="CHEBI:72950"/>
        <dbReference type="EC" id="2.5.1.15"/>
    </reaction>
</comment>
<dbReference type="GO" id="GO:0046654">
    <property type="term" value="P:tetrahydrofolate biosynthetic process"/>
    <property type="evidence" value="ECO:0007669"/>
    <property type="project" value="TreeGrafter"/>
</dbReference>
<evidence type="ECO:0000256" key="7">
    <source>
        <dbReference type="ARBA" id="ARBA00022842"/>
    </source>
</evidence>
<name>A0A5J5IE14_9BACT</name>
<dbReference type="InterPro" id="IPR011005">
    <property type="entry name" value="Dihydropteroate_synth-like_sf"/>
</dbReference>
<protein>
    <recommendedName>
        <fullName evidence="4">dihydropteroate synthase</fullName>
        <ecNumber evidence="4">2.5.1.15</ecNumber>
    </recommendedName>
</protein>
<dbReference type="PROSITE" id="PS00793">
    <property type="entry name" value="DHPS_2"/>
    <property type="match status" value="1"/>
</dbReference>
<evidence type="ECO:0000256" key="6">
    <source>
        <dbReference type="ARBA" id="ARBA00022723"/>
    </source>
</evidence>
<sequence>MFTLNCKGKLILIEKPLVMGILNINNDSFYSGSRFQNRDAIVMKAEQMIEEGADIIDIGGQSTRPESERITAEEEMQRVLPVIEMLEKKLNNALLSIDTYHPLVAEAAVKAGASIVNDISAGEMDKNMLNTVASLEVPYICMHMKGVPETMHLTIHYENILQEVVDFFINKINECRLAGIKDVIIDPGFGFGKTIQHNFFLLKKLSIFKMLGRPIMAGLSRKSIIYKTLHTTAENALNGSTVLNTIALQNGASILRVHDVKEAREAAILIEAYGKA</sequence>
<dbReference type="GO" id="GO:0046656">
    <property type="term" value="P:folic acid biosynthetic process"/>
    <property type="evidence" value="ECO:0007669"/>
    <property type="project" value="UniProtKB-KW"/>
</dbReference>
<dbReference type="InterPro" id="IPR000489">
    <property type="entry name" value="Pterin-binding_dom"/>
</dbReference>
<dbReference type="Pfam" id="PF00809">
    <property type="entry name" value="Pterin_bind"/>
    <property type="match status" value="1"/>
</dbReference>
<keyword evidence="7" id="KW-0460">Magnesium</keyword>
<dbReference type="EMBL" id="VYQF01000013">
    <property type="protein sequence ID" value="KAA9034643.1"/>
    <property type="molecule type" value="Genomic_DNA"/>
</dbReference>
<dbReference type="NCBIfam" id="TIGR01496">
    <property type="entry name" value="DHPS"/>
    <property type="match status" value="1"/>
</dbReference>
<dbReference type="Gene3D" id="3.20.20.20">
    <property type="entry name" value="Dihydropteroate synthase-like"/>
    <property type="match status" value="1"/>
</dbReference>
<evidence type="ECO:0000256" key="8">
    <source>
        <dbReference type="ARBA" id="ARBA00022909"/>
    </source>
</evidence>
<organism evidence="10 11">
    <name type="scientific">Ginsengibacter hankyongi</name>
    <dbReference type="NCBI Taxonomy" id="2607284"/>
    <lineage>
        <taxon>Bacteria</taxon>
        <taxon>Pseudomonadati</taxon>
        <taxon>Bacteroidota</taxon>
        <taxon>Chitinophagia</taxon>
        <taxon>Chitinophagales</taxon>
        <taxon>Chitinophagaceae</taxon>
        <taxon>Ginsengibacter</taxon>
    </lineage>
</organism>
<evidence type="ECO:0000256" key="3">
    <source>
        <dbReference type="ARBA" id="ARBA00004763"/>
    </source>
</evidence>
<evidence type="ECO:0000256" key="5">
    <source>
        <dbReference type="ARBA" id="ARBA00022679"/>
    </source>
</evidence>
<dbReference type="GO" id="GO:0046872">
    <property type="term" value="F:metal ion binding"/>
    <property type="evidence" value="ECO:0007669"/>
    <property type="project" value="UniProtKB-KW"/>
</dbReference>
<dbReference type="GO" id="GO:0004156">
    <property type="term" value="F:dihydropteroate synthase activity"/>
    <property type="evidence" value="ECO:0007669"/>
    <property type="project" value="UniProtKB-EC"/>
</dbReference>
<keyword evidence="5 10" id="KW-0808">Transferase</keyword>
<evidence type="ECO:0000313" key="10">
    <source>
        <dbReference type="EMBL" id="KAA9034643.1"/>
    </source>
</evidence>
<dbReference type="AlphaFoldDB" id="A0A5J5IE14"/>
<keyword evidence="6" id="KW-0479">Metal-binding</keyword>
<feature type="domain" description="Pterin-binding" evidence="9">
    <location>
        <begin position="16"/>
        <end position="268"/>
    </location>
</feature>
<evidence type="ECO:0000256" key="1">
    <source>
        <dbReference type="ARBA" id="ARBA00000012"/>
    </source>
</evidence>
<dbReference type="EC" id="2.5.1.15" evidence="4"/>